<evidence type="ECO:0000256" key="3">
    <source>
        <dbReference type="RuleBase" id="RU003476"/>
    </source>
</evidence>
<comment type="cofactor">
    <cofactor evidence="1">
        <name>Mg(2+)</name>
        <dbReference type="ChEBI" id="CHEBI:18420"/>
    </cofactor>
</comment>
<name>A0A1Z1FER0_9SPHN</name>
<evidence type="ECO:0000256" key="2">
    <source>
        <dbReference type="ARBA" id="ARBA00022801"/>
    </source>
</evidence>
<dbReference type="PANTHER" id="PTHR43046">
    <property type="entry name" value="GDP-MANNOSE MANNOSYL HYDROLASE"/>
    <property type="match status" value="1"/>
</dbReference>
<keyword evidence="6" id="KW-1185">Reference proteome</keyword>
<evidence type="ECO:0000259" key="4">
    <source>
        <dbReference type="PROSITE" id="PS51462"/>
    </source>
</evidence>
<dbReference type="InterPro" id="IPR020084">
    <property type="entry name" value="NUDIX_hydrolase_CS"/>
</dbReference>
<dbReference type="PRINTS" id="PR00502">
    <property type="entry name" value="NUDIXFAMILY"/>
</dbReference>
<sequence length="135" mass="15352">MWWRWRKPQLRGCALVPLNADGHVLMVRHSYRARGEWQLVTGGVDKGESHEQAAARELEEEVGLKAHELARVLREPVEMHGASNDVIVFLARVEGAFRIDNREIAEARFFAPDALPAAMSEWARRYVEAALTHRG</sequence>
<dbReference type="InterPro" id="IPR015797">
    <property type="entry name" value="NUDIX_hydrolase-like_dom_sf"/>
</dbReference>
<dbReference type="SUPFAM" id="SSF55811">
    <property type="entry name" value="Nudix"/>
    <property type="match status" value="1"/>
</dbReference>
<dbReference type="AlphaFoldDB" id="A0A1Z1FER0"/>
<protein>
    <recommendedName>
        <fullName evidence="4">Nudix hydrolase domain-containing protein</fullName>
    </recommendedName>
</protein>
<dbReference type="STRING" id="450378.GCA_001661675_00713"/>
<dbReference type="PANTHER" id="PTHR43046:SF14">
    <property type="entry name" value="MUTT_NUDIX FAMILY PROTEIN"/>
    <property type="match status" value="1"/>
</dbReference>
<dbReference type="Gene3D" id="3.90.79.10">
    <property type="entry name" value="Nucleoside Triphosphate Pyrophosphohydrolase"/>
    <property type="match status" value="1"/>
</dbReference>
<evidence type="ECO:0000256" key="1">
    <source>
        <dbReference type="ARBA" id="ARBA00001946"/>
    </source>
</evidence>
<feature type="domain" description="Nudix hydrolase" evidence="4">
    <location>
        <begin position="8"/>
        <end position="132"/>
    </location>
</feature>
<dbReference type="Pfam" id="PF00293">
    <property type="entry name" value="NUDIX"/>
    <property type="match status" value="1"/>
</dbReference>
<dbReference type="PROSITE" id="PS51462">
    <property type="entry name" value="NUDIX"/>
    <property type="match status" value="1"/>
</dbReference>
<dbReference type="PROSITE" id="PS00893">
    <property type="entry name" value="NUDIX_BOX"/>
    <property type="match status" value="1"/>
</dbReference>
<dbReference type="Proteomes" id="UP000195807">
    <property type="component" value="Chromosome"/>
</dbReference>
<organism evidence="5 6">
    <name type="scientific">Croceicoccus marinus</name>
    <dbReference type="NCBI Taxonomy" id="450378"/>
    <lineage>
        <taxon>Bacteria</taxon>
        <taxon>Pseudomonadati</taxon>
        <taxon>Pseudomonadota</taxon>
        <taxon>Alphaproteobacteria</taxon>
        <taxon>Sphingomonadales</taxon>
        <taxon>Erythrobacteraceae</taxon>
        <taxon>Croceicoccus</taxon>
    </lineage>
</organism>
<evidence type="ECO:0000313" key="5">
    <source>
        <dbReference type="EMBL" id="ARU17220.1"/>
    </source>
</evidence>
<accession>A0A1Z1FER0</accession>
<dbReference type="EMBL" id="CP019602">
    <property type="protein sequence ID" value="ARU17220.1"/>
    <property type="molecule type" value="Genomic_DNA"/>
</dbReference>
<gene>
    <name evidence="5" type="ORF">A9D14_03575</name>
</gene>
<dbReference type="GO" id="GO:0016787">
    <property type="term" value="F:hydrolase activity"/>
    <property type="evidence" value="ECO:0007669"/>
    <property type="project" value="UniProtKB-KW"/>
</dbReference>
<proteinExistence type="inferred from homology"/>
<keyword evidence="2 3" id="KW-0378">Hydrolase</keyword>
<dbReference type="InterPro" id="IPR020476">
    <property type="entry name" value="Nudix_hydrolase"/>
</dbReference>
<evidence type="ECO:0000313" key="6">
    <source>
        <dbReference type="Proteomes" id="UP000195807"/>
    </source>
</evidence>
<reference evidence="5 6" key="1">
    <citation type="submission" date="2017-01" db="EMBL/GenBank/DDBJ databases">
        <title>Complete genome sequence of esterase-producing bacterium Croceicoccus marinus E4A9.</title>
        <authorList>
            <person name="Wu Y.-H."/>
            <person name="Cheng H."/>
            <person name="Xu L."/>
            <person name="Huo Y.-Y."/>
            <person name="Wang C.-S."/>
            <person name="Xu X.-W."/>
        </authorList>
    </citation>
    <scope>NUCLEOTIDE SEQUENCE [LARGE SCALE GENOMIC DNA]</scope>
    <source>
        <strain evidence="5 6">E4A9</strain>
    </source>
</reference>
<comment type="similarity">
    <text evidence="3">Belongs to the Nudix hydrolase family.</text>
</comment>
<dbReference type="InterPro" id="IPR000086">
    <property type="entry name" value="NUDIX_hydrolase_dom"/>
</dbReference>
<dbReference type="KEGG" id="cman:A9D14_03575"/>